<evidence type="ECO:0000256" key="4">
    <source>
        <dbReference type="ARBA" id="ARBA00023242"/>
    </source>
</evidence>
<keyword evidence="2" id="KW-0238">DNA-binding</keyword>
<dbReference type="CDD" id="cd00167">
    <property type="entry name" value="SANT"/>
    <property type="match status" value="1"/>
</dbReference>
<evidence type="ECO:0000256" key="5">
    <source>
        <dbReference type="SAM" id="MobiDB-lite"/>
    </source>
</evidence>
<dbReference type="PANTHER" id="PTHR12802">
    <property type="entry name" value="SWI/SNF COMPLEX-RELATED"/>
    <property type="match status" value="1"/>
</dbReference>
<dbReference type="OrthoDB" id="118550at2759"/>
<dbReference type="AlphaFoldDB" id="A0A443PHK5"/>
<proteinExistence type="predicted"/>
<feature type="compositionally biased region" description="Low complexity" evidence="5">
    <location>
        <begin position="92"/>
        <end position="104"/>
    </location>
</feature>
<organism evidence="9 10">
    <name type="scientific">Cinnamomum micranthum f. kanehirae</name>
    <dbReference type="NCBI Taxonomy" id="337451"/>
    <lineage>
        <taxon>Eukaryota</taxon>
        <taxon>Viridiplantae</taxon>
        <taxon>Streptophyta</taxon>
        <taxon>Embryophyta</taxon>
        <taxon>Tracheophyta</taxon>
        <taxon>Spermatophyta</taxon>
        <taxon>Magnoliopsida</taxon>
        <taxon>Magnoliidae</taxon>
        <taxon>Laurales</taxon>
        <taxon>Lauraceae</taxon>
        <taxon>Cinnamomum</taxon>
    </lineage>
</organism>
<keyword evidence="10" id="KW-1185">Reference proteome</keyword>
<dbReference type="FunFam" id="1.10.10.60:FF:000014">
    <property type="entry name" value="SWI/SNF complex subunit SMARCC2 isoform C"/>
    <property type="match status" value="1"/>
</dbReference>
<feature type="region of interest" description="Disordered" evidence="5">
    <location>
        <begin position="622"/>
        <end position="664"/>
    </location>
</feature>
<evidence type="ECO:0000256" key="2">
    <source>
        <dbReference type="ARBA" id="ARBA00023125"/>
    </source>
</evidence>
<dbReference type="Pfam" id="PF04433">
    <property type="entry name" value="SWIRM"/>
    <property type="match status" value="1"/>
</dbReference>
<feature type="region of interest" description="Disordered" evidence="5">
    <location>
        <begin position="821"/>
        <end position="856"/>
    </location>
</feature>
<feature type="domain" description="SANT" evidence="8">
    <location>
        <begin position="472"/>
        <end position="523"/>
    </location>
</feature>
<keyword evidence="4" id="KW-0539">Nucleus</keyword>
<dbReference type="InterPro" id="IPR017884">
    <property type="entry name" value="SANT_dom"/>
</dbReference>
<name>A0A443PHK5_9MAGN</name>
<evidence type="ECO:0000313" key="9">
    <source>
        <dbReference type="EMBL" id="RWR90250.1"/>
    </source>
</evidence>
<dbReference type="Pfam" id="PF16495">
    <property type="entry name" value="SWIRM-assoc_1"/>
    <property type="match status" value="1"/>
</dbReference>
<evidence type="ECO:0000313" key="10">
    <source>
        <dbReference type="Proteomes" id="UP000283530"/>
    </source>
</evidence>
<dbReference type="SUPFAM" id="SSF46689">
    <property type="entry name" value="Homeodomain-like"/>
    <property type="match status" value="2"/>
</dbReference>
<dbReference type="PROSITE" id="PS50934">
    <property type="entry name" value="SWIRM"/>
    <property type="match status" value="1"/>
</dbReference>
<gene>
    <name evidence="9" type="ORF">CKAN_01933700</name>
</gene>
<dbReference type="PROSITE" id="PS51293">
    <property type="entry name" value="SANT"/>
    <property type="match status" value="1"/>
</dbReference>
<dbReference type="Proteomes" id="UP000283530">
    <property type="component" value="Unassembled WGS sequence"/>
</dbReference>
<dbReference type="Pfam" id="PF00249">
    <property type="entry name" value="Myb_DNA-binding"/>
    <property type="match status" value="1"/>
</dbReference>
<dbReference type="Gene3D" id="1.10.10.60">
    <property type="entry name" value="Homeodomain-like"/>
    <property type="match status" value="1"/>
</dbReference>
<dbReference type="STRING" id="337451.A0A443PHK5"/>
<dbReference type="PROSITE" id="PS50090">
    <property type="entry name" value="MYB_LIKE"/>
    <property type="match status" value="1"/>
</dbReference>
<dbReference type="InterPro" id="IPR036388">
    <property type="entry name" value="WH-like_DNA-bd_sf"/>
</dbReference>
<evidence type="ECO:0000256" key="3">
    <source>
        <dbReference type="ARBA" id="ARBA00023163"/>
    </source>
</evidence>
<dbReference type="InterPro" id="IPR032451">
    <property type="entry name" value="SMARCC_C"/>
</dbReference>
<dbReference type="InterPro" id="IPR009057">
    <property type="entry name" value="Homeodomain-like_sf"/>
</dbReference>
<protein>
    <submittedName>
        <fullName evidence="9">SWI/SNF complex subunit SWI3C</fullName>
    </submittedName>
</protein>
<evidence type="ECO:0000259" key="8">
    <source>
        <dbReference type="PROSITE" id="PS51293"/>
    </source>
</evidence>
<feature type="domain" description="Myb-like" evidence="6">
    <location>
        <begin position="476"/>
        <end position="519"/>
    </location>
</feature>
<reference evidence="9 10" key="1">
    <citation type="journal article" date="2019" name="Nat. Plants">
        <title>Stout camphor tree genome fills gaps in understanding of flowering plant genome evolution.</title>
        <authorList>
            <person name="Chaw S.M."/>
            <person name="Liu Y.C."/>
            <person name="Wu Y.W."/>
            <person name="Wang H.Y."/>
            <person name="Lin C.I."/>
            <person name="Wu C.S."/>
            <person name="Ke H.M."/>
            <person name="Chang L.Y."/>
            <person name="Hsu C.Y."/>
            <person name="Yang H.T."/>
            <person name="Sudianto E."/>
            <person name="Hsu M.H."/>
            <person name="Wu K.P."/>
            <person name="Wang L.N."/>
            <person name="Leebens-Mack J.H."/>
            <person name="Tsai I.J."/>
        </authorList>
    </citation>
    <scope>NUCLEOTIDE SEQUENCE [LARGE SCALE GENOMIC DNA]</scope>
    <source>
        <strain evidence="10">cv. Chaw 1501</strain>
        <tissue evidence="9">Young leaves</tissue>
    </source>
</reference>
<keyword evidence="1" id="KW-0805">Transcription regulation</keyword>
<dbReference type="SMART" id="SM00717">
    <property type="entry name" value="SANT"/>
    <property type="match status" value="1"/>
</dbReference>
<evidence type="ECO:0000256" key="1">
    <source>
        <dbReference type="ARBA" id="ARBA00023015"/>
    </source>
</evidence>
<evidence type="ECO:0000259" key="7">
    <source>
        <dbReference type="PROSITE" id="PS50934"/>
    </source>
</evidence>
<feature type="region of interest" description="Disordered" evidence="5">
    <location>
        <begin position="20"/>
        <end position="107"/>
    </location>
</feature>
<dbReference type="InterPro" id="IPR007526">
    <property type="entry name" value="SWIRM"/>
</dbReference>
<feature type="domain" description="SWIRM" evidence="7">
    <location>
        <begin position="253"/>
        <end position="351"/>
    </location>
</feature>
<comment type="caution">
    <text evidence="9">The sequence shown here is derived from an EMBL/GenBank/DDBJ whole genome shotgun (WGS) entry which is preliminary data.</text>
</comment>
<dbReference type="Gene3D" id="1.10.10.10">
    <property type="entry name" value="Winged helix-like DNA-binding domain superfamily/Winged helix DNA-binding domain"/>
    <property type="match status" value="1"/>
</dbReference>
<dbReference type="PANTHER" id="PTHR12802:SF61">
    <property type="entry name" value="SWI_SNF COMPLEX SUBUNIT SWI3C"/>
    <property type="match status" value="1"/>
</dbReference>
<accession>A0A443PHK5</accession>
<dbReference type="GO" id="GO:0005634">
    <property type="term" value="C:nucleus"/>
    <property type="evidence" value="ECO:0007669"/>
    <property type="project" value="UniProtKB-ARBA"/>
</dbReference>
<evidence type="ECO:0000259" key="6">
    <source>
        <dbReference type="PROSITE" id="PS50090"/>
    </source>
</evidence>
<feature type="compositionally biased region" description="Polar residues" evidence="5">
    <location>
        <begin position="30"/>
        <end position="41"/>
    </location>
</feature>
<feature type="compositionally biased region" description="Acidic residues" evidence="5">
    <location>
        <begin position="68"/>
        <end position="91"/>
    </location>
</feature>
<dbReference type="GO" id="GO:0003677">
    <property type="term" value="F:DNA binding"/>
    <property type="evidence" value="ECO:0007669"/>
    <property type="project" value="UniProtKB-KW"/>
</dbReference>
<sequence length="856" mass="93280">MEARGWLGKSIIEREIQKARTTAPIFPATIMSSFSTPPSDTRTNRWKKRKPTPSNLSSNTSKRHRPDEEDDEEDEDEEPVVEEEDEDDELDASPAADPNSSSAALESEVISDGGIRISDFPPVIRHTVNRPHSSVLALVLADRAELRPVGATNPNPMFLENISHGQLQALSSIPANSPSLAPDHDRSDGSSSAAAAAYVCSPPAIMEGKGITRHYGNQLLHVMPMHSGIDSNSPFFLLLLALLVGFNFKTLVRNCIICVDWFSPASVNRLERQVVPHFFSGKSAEHTPEKYMELRNRIVAKYMENQEKRLSAVECQGLVGGVSENDLMRVVRFLDHWGIINYMAPVQNRHKTGGPVLREDVNGEVHIPSAFLKSSIDSLIGFDKPKCRLRPEDVASLCSSVGISDLDNRIRERLAENHCNCCARPLPNMYYQSQKEADIMLCSDCFHDGNFVAGNSSIDFLRVDSTKDFCDLDGDSWTDQETLLLLEALEFYSDNWNDIAEHVGTKSKAQCILHFIRLPTEDGLLENIELPRTALSSDALKEGGDRNTYANLNGDADGACLQDNDIDNRIPFVNSGNPVMALVAFLASAVGPRVAAACAHAALAALSKEDHHSEIANGIMQAEGSSHGDRSSSENMHREGGSLGAITNSSHQTEDTGAASLSPESVKAAAKSALSAAATKAKLFADHEEREIQRLTAAIITHQLKRLELKLKQFAEVETLLMKECEQVERTRQRLAAERARIISTRLGPAGATAQPGAATANSSNSIGSNVNQPVMPASAAQANLSSYSNNQPTHPHMPFMPRQQMFSFGPRLPLSVINPSSSAPSPTTMYPSAPSNTATFSHPTLRPVSGSKIQM</sequence>
<dbReference type="InterPro" id="IPR001005">
    <property type="entry name" value="SANT/Myb"/>
</dbReference>
<dbReference type="EMBL" id="QPKB01000008">
    <property type="protein sequence ID" value="RWR90250.1"/>
    <property type="molecule type" value="Genomic_DNA"/>
</dbReference>
<feature type="compositionally biased region" description="Basic and acidic residues" evidence="5">
    <location>
        <begin position="626"/>
        <end position="640"/>
    </location>
</feature>
<keyword evidence="3" id="KW-0804">Transcription</keyword>
<feature type="compositionally biased region" description="Polar residues" evidence="5">
    <location>
        <begin position="821"/>
        <end position="843"/>
    </location>
</feature>